<dbReference type="EMBL" id="GG738865">
    <property type="protein sequence ID" value="EFC45010.1"/>
    <property type="molecule type" value="Genomic_DNA"/>
</dbReference>
<dbReference type="InParanoid" id="D2VE34"/>
<dbReference type="VEuPathDB" id="AmoebaDB:NAEGRDRAFT_67134"/>
<keyword evidence="3" id="KW-1185">Reference proteome</keyword>
<feature type="compositionally biased region" description="Low complexity" evidence="1">
    <location>
        <begin position="37"/>
        <end position="73"/>
    </location>
</feature>
<dbReference type="Proteomes" id="UP000006671">
    <property type="component" value="Unassembled WGS sequence"/>
</dbReference>
<protein>
    <submittedName>
        <fullName evidence="2">Predicted protein</fullName>
    </submittedName>
</protein>
<gene>
    <name evidence="2" type="ORF">NAEGRDRAFT_67134</name>
</gene>
<evidence type="ECO:0000256" key="1">
    <source>
        <dbReference type="SAM" id="MobiDB-lite"/>
    </source>
</evidence>
<organism evidence="3">
    <name type="scientific">Naegleria gruberi</name>
    <name type="common">Amoeba</name>
    <dbReference type="NCBI Taxonomy" id="5762"/>
    <lineage>
        <taxon>Eukaryota</taxon>
        <taxon>Discoba</taxon>
        <taxon>Heterolobosea</taxon>
        <taxon>Tetramitia</taxon>
        <taxon>Eutetramitia</taxon>
        <taxon>Vahlkampfiidae</taxon>
        <taxon>Naegleria</taxon>
    </lineage>
</organism>
<reference evidence="2 3" key="1">
    <citation type="journal article" date="2010" name="Cell">
        <title>The genome of Naegleria gruberi illuminates early eukaryotic versatility.</title>
        <authorList>
            <person name="Fritz-Laylin L.K."/>
            <person name="Prochnik S.E."/>
            <person name="Ginger M.L."/>
            <person name="Dacks J.B."/>
            <person name="Carpenter M.L."/>
            <person name="Field M.C."/>
            <person name="Kuo A."/>
            <person name="Paredez A."/>
            <person name="Chapman J."/>
            <person name="Pham J."/>
            <person name="Shu S."/>
            <person name="Neupane R."/>
            <person name="Cipriano M."/>
            <person name="Mancuso J."/>
            <person name="Tu H."/>
            <person name="Salamov A."/>
            <person name="Lindquist E."/>
            <person name="Shapiro H."/>
            <person name="Lucas S."/>
            <person name="Grigoriev I.V."/>
            <person name="Cande W.Z."/>
            <person name="Fulton C."/>
            <person name="Rokhsar D.S."/>
            <person name="Dawson S.C."/>
        </authorList>
    </citation>
    <scope>NUCLEOTIDE SEQUENCE [LARGE SCALE GENOMIC DNA]</scope>
    <source>
        <strain evidence="2 3">NEG-M</strain>
    </source>
</reference>
<dbReference type="GeneID" id="8850314"/>
<evidence type="ECO:0000313" key="2">
    <source>
        <dbReference type="EMBL" id="EFC45010.1"/>
    </source>
</evidence>
<name>D2VE34_NAEGR</name>
<dbReference type="KEGG" id="ngr:NAEGRDRAFT_67134"/>
<feature type="region of interest" description="Disordered" evidence="1">
    <location>
        <begin position="32"/>
        <end position="74"/>
    </location>
</feature>
<accession>D2VE34</accession>
<sequence>MGRHKKEKPNGIPNCKEFTPAMSEVSTNNFIFYNGPNNSNNNNTNHSSKTKKQTNLINNHSNSSSSNSSGSSNQDQIYNYQAYHINNNITTGNVGGSRSNQTSHQVSEVVNNSLNNSNTNTTNGVSMYLQNPYLLYSIMNLGNNQLNLSNQLKSDQPNHNYSYMNNFGLNTTTTTNTASSNITMNNNNSQITNNTSTHQKSESSVFPLKLDIEELLNSIYFE</sequence>
<dbReference type="RefSeq" id="XP_002677754.1">
    <property type="nucleotide sequence ID" value="XM_002677708.1"/>
</dbReference>
<dbReference type="AlphaFoldDB" id="D2VE34"/>
<evidence type="ECO:0000313" key="3">
    <source>
        <dbReference type="Proteomes" id="UP000006671"/>
    </source>
</evidence>
<proteinExistence type="predicted"/>